<evidence type="ECO:0000256" key="1">
    <source>
        <dbReference type="SAM" id="Phobius"/>
    </source>
</evidence>
<keyword evidence="3" id="KW-1185">Reference proteome</keyword>
<dbReference type="AlphaFoldDB" id="A0A0D0EC68"/>
<keyword evidence="1" id="KW-0812">Transmembrane</keyword>
<organism evidence="2 3">
    <name type="scientific">Paxillus rubicundulus Ve08.2h10</name>
    <dbReference type="NCBI Taxonomy" id="930991"/>
    <lineage>
        <taxon>Eukaryota</taxon>
        <taxon>Fungi</taxon>
        <taxon>Dikarya</taxon>
        <taxon>Basidiomycota</taxon>
        <taxon>Agaricomycotina</taxon>
        <taxon>Agaricomycetes</taxon>
        <taxon>Agaricomycetidae</taxon>
        <taxon>Boletales</taxon>
        <taxon>Paxilineae</taxon>
        <taxon>Paxillaceae</taxon>
        <taxon>Paxillus</taxon>
    </lineage>
</organism>
<feature type="transmembrane region" description="Helical" evidence="1">
    <location>
        <begin position="109"/>
        <end position="129"/>
    </location>
</feature>
<sequence length="135" mass="15237">MKKINSLLIARYLLFGLFVICNAIICSVAVWNYSLTRANQTSQVDVYLIFLGAFSLASIFTLIFVELLCTNPFTTRVWFECGWITVFWVMDLAAALTAIEPELRCSHRVIAFVDPLCASAQVLLVFTWVGTTTRK</sequence>
<name>A0A0D0EC68_9AGAM</name>
<reference evidence="3" key="2">
    <citation type="submission" date="2015-01" db="EMBL/GenBank/DDBJ databases">
        <title>Evolutionary Origins and Diversification of the Mycorrhizal Mutualists.</title>
        <authorList>
            <consortium name="DOE Joint Genome Institute"/>
            <consortium name="Mycorrhizal Genomics Consortium"/>
            <person name="Kohler A."/>
            <person name="Kuo A."/>
            <person name="Nagy L.G."/>
            <person name="Floudas D."/>
            <person name="Copeland A."/>
            <person name="Barry K.W."/>
            <person name="Cichocki N."/>
            <person name="Veneault-Fourrey C."/>
            <person name="LaButti K."/>
            <person name="Lindquist E.A."/>
            <person name="Lipzen A."/>
            <person name="Lundell T."/>
            <person name="Morin E."/>
            <person name="Murat C."/>
            <person name="Riley R."/>
            <person name="Ohm R."/>
            <person name="Sun H."/>
            <person name="Tunlid A."/>
            <person name="Henrissat B."/>
            <person name="Grigoriev I.V."/>
            <person name="Hibbett D.S."/>
            <person name="Martin F."/>
        </authorList>
    </citation>
    <scope>NUCLEOTIDE SEQUENCE [LARGE SCALE GENOMIC DNA]</scope>
    <source>
        <strain evidence="3">Ve08.2h10</strain>
    </source>
</reference>
<dbReference type="Proteomes" id="UP000054538">
    <property type="component" value="Unassembled WGS sequence"/>
</dbReference>
<dbReference type="InParanoid" id="A0A0D0EC68"/>
<keyword evidence="1" id="KW-0472">Membrane</keyword>
<accession>A0A0D0EC68</accession>
<dbReference type="OrthoDB" id="3269357at2759"/>
<feature type="transmembrane region" description="Helical" evidence="1">
    <location>
        <begin position="46"/>
        <end position="65"/>
    </location>
</feature>
<evidence type="ECO:0000313" key="2">
    <source>
        <dbReference type="EMBL" id="KIK98845.1"/>
    </source>
</evidence>
<feature type="transmembrane region" description="Helical" evidence="1">
    <location>
        <begin position="77"/>
        <end position="97"/>
    </location>
</feature>
<protein>
    <submittedName>
        <fullName evidence="2">Uncharacterized protein</fullName>
    </submittedName>
</protein>
<feature type="transmembrane region" description="Helical" evidence="1">
    <location>
        <begin position="12"/>
        <end position="34"/>
    </location>
</feature>
<dbReference type="EMBL" id="KN824878">
    <property type="protein sequence ID" value="KIK98845.1"/>
    <property type="molecule type" value="Genomic_DNA"/>
</dbReference>
<dbReference type="STRING" id="930991.A0A0D0EC68"/>
<reference evidence="2 3" key="1">
    <citation type="submission" date="2014-04" db="EMBL/GenBank/DDBJ databases">
        <authorList>
            <consortium name="DOE Joint Genome Institute"/>
            <person name="Kuo A."/>
            <person name="Kohler A."/>
            <person name="Jargeat P."/>
            <person name="Nagy L.G."/>
            <person name="Floudas D."/>
            <person name="Copeland A."/>
            <person name="Barry K.W."/>
            <person name="Cichocki N."/>
            <person name="Veneault-Fourrey C."/>
            <person name="LaButti K."/>
            <person name="Lindquist E.A."/>
            <person name="Lipzen A."/>
            <person name="Lundell T."/>
            <person name="Morin E."/>
            <person name="Murat C."/>
            <person name="Sun H."/>
            <person name="Tunlid A."/>
            <person name="Henrissat B."/>
            <person name="Grigoriev I.V."/>
            <person name="Hibbett D.S."/>
            <person name="Martin F."/>
            <person name="Nordberg H.P."/>
            <person name="Cantor M.N."/>
            <person name="Hua S.X."/>
        </authorList>
    </citation>
    <scope>NUCLEOTIDE SEQUENCE [LARGE SCALE GENOMIC DNA]</scope>
    <source>
        <strain evidence="2 3">Ve08.2h10</strain>
    </source>
</reference>
<proteinExistence type="predicted"/>
<dbReference type="HOGENOM" id="CLU_1886438_0_0_1"/>
<gene>
    <name evidence="2" type="ORF">PAXRUDRAFT_627789</name>
</gene>
<keyword evidence="1" id="KW-1133">Transmembrane helix</keyword>
<evidence type="ECO:0000313" key="3">
    <source>
        <dbReference type="Proteomes" id="UP000054538"/>
    </source>
</evidence>